<evidence type="ECO:0000313" key="4">
    <source>
        <dbReference type="EMBL" id="ODQ83156.1"/>
    </source>
</evidence>
<dbReference type="SUPFAM" id="SSF56808">
    <property type="entry name" value="Ribosomal protein L1"/>
    <property type="match status" value="1"/>
</dbReference>
<evidence type="ECO:0000256" key="3">
    <source>
        <dbReference type="ARBA" id="ARBA00023274"/>
    </source>
</evidence>
<evidence type="ECO:0008006" key="6">
    <source>
        <dbReference type="Google" id="ProtNLM"/>
    </source>
</evidence>
<evidence type="ECO:0000256" key="2">
    <source>
        <dbReference type="ARBA" id="ARBA00022980"/>
    </source>
</evidence>
<evidence type="ECO:0000256" key="1">
    <source>
        <dbReference type="ARBA" id="ARBA00010531"/>
    </source>
</evidence>
<dbReference type="PANTHER" id="PTHR36427">
    <property type="entry name" value="54S RIBOSOMAL PROTEIN L1, MITOCHONDRIAL"/>
    <property type="match status" value="1"/>
</dbReference>
<dbReference type="Gene3D" id="3.30.190.20">
    <property type="match status" value="1"/>
</dbReference>
<dbReference type="Proteomes" id="UP000094336">
    <property type="component" value="Unassembled WGS sequence"/>
</dbReference>
<dbReference type="Gene3D" id="3.40.50.790">
    <property type="match status" value="1"/>
</dbReference>
<protein>
    <recommendedName>
        <fullName evidence="6">Ribosomal protein</fullName>
    </recommendedName>
</protein>
<keyword evidence="2" id="KW-0689">Ribosomal protein</keyword>
<keyword evidence="3" id="KW-0687">Ribonucleoprotein</keyword>
<evidence type="ECO:0000313" key="5">
    <source>
        <dbReference type="Proteomes" id="UP000094336"/>
    </source>
</evidence>
<dbReference type="EMBL" id="KV454426">
    <property type="protein sequence ID" value="ODQ83156.1"/>
    <property type="molecule type" value="Genomic_DNA"/>
</dbReference>
<dbReference type="GO" id="GO:0003735">
    <property type="term" value="F:structural constituent of ribosome"/>
    <property type="evidence" value="ECO:0007669"/>
    <property type="project" value="EnsemblFungi"/>
</dbReference>
<dbReference type="STRING" id="984486.A0A1E3QZS8"/>
<keyword evidence="5" id="KW-1185">Reference proteome</keyword>
<dbReference type="InterPro" id="IPR002143">
    <property type="entry name" value="Ribosomal_uL1"/>
</dbReference>
<dbReference type="GO" id="GO:0003723">
    <property type="term" value="F:RNA binding"/>
    <property type="evidence" value="ECO:0007669"/>
    <property type="project" value="InterPro"/>
</dbReference>
<sequence>MLRTTVNSLKKKKADAKDAKKKMEIKEFNKLKIKASTPIETHPLYMTIPEAMRYLRAFEVGKSSYDTTLTLQATIVASKGVLPLQGSLALPHPLKETKIALFTTDPEKAEEAKRLGCSVVGGLELIQAVKDGKALDAQQAFATPEIAQQLNQIARVLGPKGLMPSAKKGTVISDIAVAIGSAKGSMPFKQKEHYLCFPIANCSFSDKQVLENITCASAAIRELTEKTASNKTCVLNKVILSSKSGPGIAINF</sequence>
<name>A0A1E3QZS8_9ASCO</name>
<dbReference type="InterPro" id="IPR028364">
    <property type="entry name" value="Ribosomal_uL1/biogenesis"/>
</dbReference>
<dbReference type="RefSeq" id="XP_018988484.1">
    <property type="nucleotide sequence ID" value="XM_019131079.1"/>
</dbReference>
<gene>
    <name evidence="4" type="ORF">BABINDRAFT_179120</name>
</gene>
<reference evidence="5" key="1">
    <citation type="submission" date="2016-05" db="EMBL/GenBank/DDBJ databases">
        <title>Comparative genomics of biotechnologically important yeasts.</title>
        <authorList>
            <consortium name="DOE Joint Genome Institute"/>
            <person name="Riley R."/>
            <person name="Haridas S."/>
            <person name="Wolfe K.H."/>
            <person name="Lopes M.R."/>
            <person name="Hittinger C.T."/>
            <person name="Goker M."/>
            <person name="Salamov A."/>
            <person name="Wisecaver J."/>
            <person name="Long T.M."/>
            <person name="Aerts A.L."/>
            <person name="Barry K."/>
            <person name="Choi C."/>
            <person name="Clum A."/>
            <person name="Coughlan A.Y."/>
            <person name="Deshpande S."/>
            <person name="Douglass A.P."/>
            <person name="Hanson S.J."/>
            <person name="Klenk H.-P."/>
            <person name="Labutti K."/>
            <person name="Lapidus A."/>
            <person name="Lindquist E."/>
            <person name="Lipzen A."/>
            <person name="Meier-Kolthoff J.P."/>
            <person name="Ohm R.A."/>
            <person name="Otillar R.P."/>
            <person name="Pangilinan J."/>
            <person name="Peng Y."/>
            <person name="Rokas A."/>
            <person name="Rosa C.A."/>
            <person name="Scheuner C."/>
            <person name="Sibirny A.A."/>
            <person name="Slot J.C."/>
            <person name="Stielow J.B."/>
            <person name="Sun H."/>
            <person name="Kurtzman C.P."/>
            <person name="Blackwell M."/>
            <person name="Grigoriev I.V."/>
            <person name="Jeffries T.W."/>
        </authorList>
    </citation>
    <scope>NUCLEOTIDE SEQUENCE [LARGE SCALE GENOMIC DNA]</scope>
    <source>
        <strain evidence="5">NRRL Y-12698</strain>
    </source>
</reference>
<dbReference type="CDD" id="cd00403">
    <property type="entry name" value="Ribosomal_L1"/>
    <property type="match status" value="1"/>
</dbReference>
<dbReference type="GO" id="GO:0006412">
    <property type="term" value="P:translation"/>
    <property type="evidence" value="ECO:0007669"/>
    <property type="project" value="InterPro"/>
</dbReference>
<dbReference type="FunFam" id="3.40.50.790:FF:000001">
    <property type="entry name" value="50S ribosomal protein L1"/>
    <property type="match status" value="1"/>
</dbReference>
<dbReference type="PANTHER" id="PTHR36427:SF3">
    <property type="entry name" value="LARGE RIBOSOMAL SUBUNIT PROTEIN UL1M"/>
    <property type="match status" value="1"/>
</dbReference>
<dbReference type="Pfam" id="PF00687">
    <property type="entry name" value="Ribosomal_L1"/>
    <property type="match status" value="1"/>
</dbReference>
<comment type="similarity">
    <text evidence="1">Belongs to the universal ribosomal protein uL1 family.</text>
</comment>
<dbReference type="AlphaFoldDB" id="A0A1E3QZS8"/>
<dbReference type="InterPro" id="IPR023674">
    <property type="entry name" value="Ribosomal_uL1-like"/>
</dbReference>
<dbReference type="GO" id="GO:0005762">
    <property type="term" value="C:mitochondrial large ribosomal subunit"/>
    <property type="evidence" value="ECO:0007669"/>
    <property type="project" value="EnsemblFungi"/>
</dbReference>
<organism evidence="4 5">
    <name type="scientific">Babjeviella inositovora NRRL Y-12698</name>
    <dbReference type="NCBI Taxonomy" id="984486"/>
    <lineage>
        <taxon>Eukaryota</taxon>
        <taxon>Fungi</taxon>
        <taxon>Dikarya</taxon>
        <taxon>Ascomycota</taxon>
        <taxon>Saccharomycotina</taxon>
        <taxon>Pichiomycetes</taxon>
        <taxon>Serinales incertae sedis</taxon>
        <taxon>Babjeviella</taxon>
    </lineage>
</organism>
<dbReference type="GeneID" id="30148932"/>
<accession>A0A1E3QZS8</accession>
<dbReference type="OrthoDB" id="1747252at2759"/>
<dbReference type="InterPro" id="IPR016095">
    <property type="entry name" value="Ribosomal_uL1_3-a/b-sand"/>
</dbReference>
<dbReference type="PIRSF" id="PIRSF002155">
    <property type="entry name" value="Ribosomal_L1"/>
    <property type="match status" value="1"/>
</dbReference>
<proteinExistence type="inferred from homology"/>